<accession>A0ABT9J9K8</accession>
<evidence type="ECO:0000313" key="2">
    <source>
        <dbReference type="Proteomes" id="UP001224997"/>
    </source>
</evidence>
<sequence length="49" mass="5581">MAQDKRPISIADMARNAQIEAVLDQMYGYFRREAAPRPVWTDLDTARAA</sequence>
<dbReference type="RefSeq" id="WP_305962258.1">
    <property type="nucleotide sequence ID" value="NZ_JAVAMQ010000003.1"/>
</dbReference>
<proteinExistence type="predicted"/>
<evidence type="ECO:0000313" key="1">
    <source>
        <dbReference type="EMBL" id="MDP5306410.1"/>
    </source>
</evidence>
<reference evidence="1 2" key="1">
    <citation type="submission" date="2023-08" db="EMBL/GenBank/DDBJ databases">
        <authorList>
            <person name="Park J.-S."/>
        </authorList>
    </citation>
    <scope>NUCLEOTIDE SEQUENCE [LARGE SCALE GENOMIC DNA]</scope>
    <source>
        <strain evidence="1 2">2205BS29-5</strain>
    </source>
</reference>
<comment type="caution">
    <text evidence="1">The sequence shown here is derived from an EMBL/GenBank/DDBJ whole genome shotgun (WGS) entry which is preliminary data.</text>
</comment>
<protein>
    <submittedName>
        <fullName evidence="1">Uncharacterized protein</fullName>
    </submittedName>
</protein>
<keyword evidence="2" id="KW-1185">Reference proteome</keyword>
<organism evidence="1 2">
    <name type="scientific">Paracoccus spongiarum</name>
    <dbReference type="NCBI Taxonomy" id="3064387"/>
    <lineage>
        <taxon>Bacteria</taxon>
        <taxon>Pseudomonadati</taxon>
        <taxon>Pseudomonadota</taxon>
        <taxon>Alphaproteobacteria</taxon>
        <taxon>Rhodobacterales</taxon>
        <taxon>Paracoccaceae</taxon>
        <taxon>Paracoccus</taxon>
    </lineage>
</organism>
<dbReference type="EMBL" id="JAVAMQ010000003">
    <property type="protein sequence ID" value="MDP5306410.1"/>
    <property type="molecule type" value="Genomic_DNA"/>
</dbReference>
<dbReference type="Proteomes" id="UP001224997">
    <property type="component" value="Unassembled WGS sequence"/>
</dbReference>
<name>A0ABT9J9K8_9RHOB</name>
<gene>
    <name evidence="1" type="ORF">Q5Y72_04820</name>
</gene>